<keyword evidence="1" id="KW-0547">Nucleotide-binding</keyword>
<dbReference type="Gene3D" id="3.10.330.10">
    <property type="match status" value="1"/>
</dbReference>
<dbReference type="EMBL" id="CAJNOI010000079">
    <property type="protein sequence ID" value="CAF1017919.1"/>
    <property type="molecule type" value="Genomic_DNA"/>
</dbReference>
<reference evidence="4" key="1">
    <citation type="submission" date="2021-02" db="EMBL/GenBank/DDBJ databases">
        <authorList>
            <person name="Nowell W R."/>
        </authorList>
    </citation>
    <scope>NUCLEOTIDE SEQUENCE</scope>
</reference>
<keyword evidence="2" id="KW-0067">ATP-binding</keyword>
<accession>A0A815BAT1</accession>
<proteinExistence type="predicted"/>
<name>A0A815BAT1_9BILA</name>
<dbReference type="GO" id="GO:0005524">
    <property type="term" value="F:ATP binding"/>
    <property type="evidence" value="ECO:0007669"/>
    <property type="project" value="UniProtKB-KW"/>
</dbReference>
<dbReference type="Proteomes" id="UP000663877">
    <property type="component" value="Unassembled WGS sequence"/>
</dbReference>
<gene>
    <name evidence="3" type="ORF">BJG266_LOCUS16835</name>
    <name evidence="4" type="ORF">QVE165_LOCUS29364</name>
</gene>
<keyword evidence="5" id="KW-1185">Reference proteome</keyword>
<dbReference type="SUPFAM" id="SSF54585">
    <property type="entry name" value="Cdc48 domain 2-like"/>
    <property type="match status" value="1"/>
</dbReference>
<protein>
    <submittedName>
        <fullName evidence="4">Uncharacterized protein</fullName>
    </submittedName>
</protein>
<evidence type="ECO:0000256" key="1">
    <source>
        <dbReference type="ARBA" id="ARBA00022741"/>
    </source>
</evidence>
<evidence type="ECO:0000313" key="5">
    <source>
        <dbReference type="Proteomes" id="UP000663832"/>
    </source>
</evidence>
<dbReference type="OrthoDB" id="10001745at2759"/>
<dbReference type="InterPro" id="IPR029067">
    <property type="entry name" value="CDC48_domain_2-like_sf"/>
</dbReference>
<dbReference type="AlphaFoldDB" id="A0A815BAT1"/>
<dbReference type="EMBL" id="CAJNOM010000235">
    <property type="protein sequence ID" value="CAF1266817.1"/>
    <property type="molecule type" value="Genomic_DNA"/>
</dbReference>
<dbReference type="Proteomes" id="UP000663832">
    <property type="component" value="Unassembled WGS sequence"/>
</dbReference>
<evidence type="ECO:0000313" key="3">
    <source>
        <dbReference type="EMBL" id="CAF1017919.1"/>
    </source>
</evidence>
<evidence type="ECO:0000313" key="4">
    <source>
        <dbReference type="EMBL" id="CAF1266817.1"/>
    </source>
</evidence>
<comment type="caution">
    <text evidence="4">The sequence shown here is derived from an EMBL/GenBank/DDBJ whole genome shotgun (WGS) entry which is preliminary data.</text>
</comment>
<organism evidence="4 5">
    <name type="scientific">Adineta steineri</name>
    <dbReference type="NCBI Taxonomy" id="433720"/>
    <lineage>
        <taxon>Eukaryota</taxon>
        <taxon>Metazoa</taxon>
        <taxon>Spiralia</taxon>
        <taxon>Gnathifera</taxon>
        <taxon>Rotifera</taxon>
        <taxon>Eurotatoria</taxon>
        <taxon>Bdelloidea</taxon>
        <taxon>Adinetida</taxon>
        <taxon>Adinetidae</taxon>
        <taxon>Adineta</taxon>
    </lineage>
</organism>
<sequence length="200" mass="23969">MDENQPFKYIEKIVLEILNRPRFWFHQWRVRRRIEKFHIEKFNAKEAAYAFLKQYDGKAFVKAQKFTVRYNNQELRLCVRDIVYGKIAENSKRISNSMVEFVYRRILFSEIKWPAVTINRICRVRWANDNNEIVNLPDNHNLSFNEDNERIVPCILCNNSNDDQSLSIDSAYMNDMNLLCENCRARLSVSNLEKLSNDYN</sequence>
<evidence type="ECO:0000256" key="2">
    <source>
        <dbReference type="ARBA" id="ARBA00022840"/>
    </source>
</evidence>